<evidence type="ECO:0000313" key="2">
    <source>
        <dbReference type="Proteomes" id="UP000034789"/>
    </source>
</evidence>
<evidence type="ECO:0000313" key="1">
    <source>
        <dbReference type="EMBL" id="KKW47137.1"/>
    </source>
</evidence>
<sequence length="504" mass="58076">MGLKGCLVLQRRFAYVGHELAILLKEKHGVEEFCAFVSLRESYDFLKSQNDIRYSGSLLDEDVQKKYKDEPLDMRYIGRFEAAYGSAWDFIKVDRIVHLGQLVREYPHARSPYTKEEMLRMVQVYGKSVEAFLEREKPDFVLTYQPGALWMLMMYRIAKKKGIPVLTIVLPTTRNRVLFSQEYDSLTWVDESFKRYLGKPLRDVPGLAEAQRFIEEFRARPVMYSEVYSELIQHGAWKQFRFLLPGRIGGSLRSLFFLFYNWCTDPNKRSDYNALNPFLYLYDRTKRKLRALRGAGDLYDAYDAGKPYAFYALHFEPELSVLLLSPNNTDQISIVRMLARALPPGMLLYVKEHPQMTAYRPRSYYKELKKTPNVRLLRPELSSFDIMRGAALVSTITGAAGWEAALLGRPVLTFGDVFYNALPSVGHYAGERELPALVERLLKTPVPLEESERYLAALLEDSAECDILSVWEKEEDGAKKRAELAGVAELLAKKIRIVTASRKN</sequence>
<dbReference type="SUPFAM" id="SSF53756">
    <property type="entry name" value="UDP-Glycosyltransferase/glycogen phosphorylase"/>
    <property type="match status" value="1"/>
</dbReference>
<name>A0A0G2AZW7_9BACT</name>
<proteinExistence type="predicted"/>
<dbReference type="EMBL" id="LCSD01000020">
    <property type="protein sequence ID" value="KKW47137.1"/>
    <property type="molecule type" value="Genomic_DNA"/>
</dbReference>
<evidence type="ECO:0008006" key="3">
    <source>
        <dbReference type="Google" id="ProtNLM"/>
    </source>
</evidence>
<protein>
    <recommendedName>
        <fullName evidence="3">Capsule polysaccharide biosynthesis protein</fullName>
    </recommendedName>
</protein>
<dbReference type="GO" id="GO:0015774">
    <property type="term" value="P:polysaccharide transport"/>
    <property type="evidence" value="ECO:0007669"/>
    <property type="project" value="InterPro"/>
</dbReference>
<organism evidence="1 2">
    <name type="scientific">Candidatus Kaiserbacteria bacterium GW2011_GWA2_58_9</name>
    <dbReference type="NCBI Taxonomy" id="1618672"/>
    <lineage>
        <taxon>Bacteria</taxon>
        <taxon>Candidatus Kaiseribacteriota</taxon>
    </lineage>
</organism>
<dbReference type="AlphaFoldDB" id="A0A0G2AZW7"/>
<dbReference type="Proteomes" id="UP000034789">
    <property type="component" value="Unassembled WGS sequence"/>
</dbReference>
<comment type="caution">
    <text evidence="1">The sequence shown here is derived from an EMBL/GenBank/DDBJ whole genome shotgun (WGS) entry which is preliminary data.</text>
</comment>
<dbReference type="GO" id="GO:0000271">
    <property type="term" value="P:polysaccharide biosynthetic process"/>
    <property type="evidence" value="ECO:0007669"/>
    <property type="project" value="InterPro"/>
</dbReference>
<dbReference type="InterPro" id="IPR007833">
    <property type="entry name" value="Capsule_polysaccharide_synth"/>
</dbReference>
<dbReference type="Pfam" id="PF05159">
    <property type="entry name" value="Capsule_synth"/>
    <property type="match status" value="1"/>
</dbReference>
<gene>
    <name evidence="1" type="ORF">UY98_C0020G0007</name>
</gene>
<accession>A0A0G2AZW7</accession>
<reference evidence="1 2" key="1">
    <citation type="journal article" date="2015" name="Nature">
        <title>rRNA introns, odd ribosomes, and small enigmatic genomes across a large radiation of phyla.</title>
        <authorList>
            <person name="Brown C.T."/>
            <person name="Hug L.A."/>
            <person name="Thomas B.C."/>
            <person name="Sharon I."/>
            <person name="Castelle C.J."/>
            <person name="Singh A."/>
            <person name="Wilkins M.J."/>
            <person name="Williams K.H."/>
            <person name="Banfield J.F."/>
        </authorList>
    </citation>
    <scope>NUCLEOTIDE SEQUENCE [LARGE SCALE GENOMIC DNA]</scope>
</reference>